<gene>
    <name evidence="10" type="ORF">FSP39_004776</name>
</gene>
<keyword evidence="3 8" id="KW-0812">Transmembrane</keyword>
<keyword evidence="4" id="KW-0813">Transport</keyword>
<evidence type="ECO:0000256" key="3">
    <source>
        <dbReference type="ARBA" id="ARBA00022692"/>
    </source>
</evidence>
<evidence type="ECO:0000256" key="8">
    <source>
        <dbReference type="SAM" id="Phobius"/>
    </source>
</evidence>
<dbReference type="InterPro" id="IPR002657">
    <property type="entry name" value="BilAc:Na_symport/Acr3"/>
</dbReference>
<evidence type="ECO:0000256" key="4">
    <source>
        <dbReference type="ARBA" id="ARBA00022847"/>
    </source>
</evidence>
<evidence type="ECO:0000256" key="6">
    <source>
        <dbReference type="ARBA" id="ARBA00023136"/>
    </source>
</evidence>
<dbReference type="InterPro" id="IPR004710">
    <property type="entry name" value="Bilac:Na_transpt"/>
</dbReference>
<organism evidence="10 11">
    <name type="scientific">Pinctada imbricata</name>
    <name type="common">Atlantic pearl-oyster</name>
    <name type="synonym">Pinctada martensii</name>
    <dbReference type="NCBI Taxonomy" id="66713"/>
    <lineage>
        <taxon>Eukaryota</taxon>
        <taxon>Metazoa</taxon>
        <taxon>Spiralia</taxon>
        <taxon>Lophotrochozoa</taxon>
        <taxon>Mollusca</taxon>
        <taxon>Bivalvia</taxon>
        <taxon>Autobranchia</taxon>
        <taxon>Pteriomorphia</taxon>
        <taxon>Pterioida</taxon>
        <taxon>Pterioidea</taxon>
        <taxon>Pteriidae</taxon>
        <taxon>Pinctada</taxon>
    </lineage>
</organism>
<protein>
    <recommendedName>
        <fullName evidence="12">Ileal sodium/bile acid cotransporter</fullName>
    </recommendedName>
</protein>
<evidence type="ECO:0000313" key="10">
    <source>
        <dbReference type="EMBL" id="KAK3085534.1"/>
    </source>
</evidence>
<keyword evidence="4" id="KW-0769">Symport</keyword>
<comment type="subcellular location">
    <subcellularLocation>
        <location evidence="1">Membrane</location>
        <topology evidence="1">Multi-pass membrane protein</topology>
    </subcellularLocation>
</comment>
<dbReference type="PANTHER" id="PTHR10361">
    <property type="entry name" value="SODIUM-BILE ACID COTRANSPORTER"/>
    <property type="match status" value="1"/>
</dbReference>
<dbReference type="AlphaFoldDB" id="A0AA88XYB7"/>
<feature type="transmembrane region" description="Helical" evidence="8">
    <location>
        <begin position="334"/>
        <end position="358"/>
    </location>
</feature>
<reference evidence="10" key="1">
    <citation type="submission" date="2019-08" db="EMBL/GenBank/DDBJ databases">
        <title>The improved chromosome-level genome for the pearl oyster Pinctada fucata martensii using PacBio sequencing and Hi-C.</title>
        <authorList>
            <person name="Zheng Z."/>
        </authorList>
    </citation>
    <scope>NUCLEOTIDE SEQUENCE</scope>
    <source>
        <strain evidence="10">ZZ-2019</strain>
        <tissue evidence="10">Adductor muscle</tissue>
    </source>
</reference>
<sequence length="488" mass="53162">MLVVNILLAVLCLSQGFVRSSAWTLTAENGFDHKNSVLMVEDDTMTAVFNFTSSEIPLSIRVMSSDTEIFEIDGENVHHFTSNGNFSVSLKALFLGRAKLEFYANKSLDKTTKVDEWCKLNVAYDVVVKKNSEGEMLGKIFTGIVIVLVCVANVAMGCKTDLQVVKSTLKKPIAPITGLSSQFILMPLISFAVGRALNLSPAIAFGFFAMGASPGGAASNIYTFLLDGDVSLSVTMTFISTVASLGLIPLWLYTVGVKVIYKDIDIQIPFLNIITSLIGLLIPVGIGILIARKKPRWAKFILKLVRPITVIFVILVFTFGVYANLYVFKLMEPLTLLSGALIPYCSFAFGGLVALIASRFANWSDRRSKILTIAIETGIQNTGISIVLLQTSLPPPDGDIGIVAPIVCSIFTPIPMVIIILTYEIYKRCFRKEPLPSDNDFSPVVAESEKNGVAIVDSQSSSVQPLTWEKMSNSSESPKLGQDTNHTE</sequence>
<dbReference type="GO" id="GO:0016020">
    <property type="term" value="C:membrane"/>
    <property type="evidence" value="ECO:0007669"/>
    <property type="project" value="UniProtKB-SubCell"/>
</dbReference>
<feature type="transmembrane region" description="Helical" evidence="8">
    <location>
        <begin position="232"/>
        <end position="253"/>
    </location>
</feature>
<evidence type="ECO:0000256" key="2">
    <source>
        <dbReference type="ARBA" id="ARBA00006528"/>
    </source>
</evidence>
<feature type="compositionally biased region" description="Polar residues" evidence="7">
    <location>
        <begin position="457"/>
        <end position="477"/>
    </location>
</feature>
<feature type="chain" id="PRO_5041668203" description="Ileal sodium/bile acid cotransporter" evidence="9">
    <location>
        <begin position="23"/>
        <end position="488"/>
    </location>
</feature>
<evidence type="ECO:0000256" key="1">
    <source>
        <dbReference type="ARBA" id="ARBA00004141"/>
    </source>
</evidence>
<evidence type="ECO:0000256" key="9">
    <source>
        <dbReference type="SAM" id="SignalP"/>
    </source>
</evidence>
<feature type="transmembrane region" description="Helical" evidence="8">
    <location>
        <begin position="273"/>
        <end position="292"/>
    </location>
</feature>
<feature type="transmembrane region" description="Helical" evidence="8">
    <location>
        <begin position="203"/>
        <end position="225"/>
    </location>
</feature>
<evidence type="ECO:0000256" key="5">
    <source>
        <dbReference type="ARBA" id="ARBA00022989"/>
    </source>
</evidence>
<comment type="caution">
    <text evidence="10">The sequence shown here is derived from an EMBL/GenBank/DDBJ whole genome shotgun (WGS) entry which is preliminary data.</text>
</comment>
<keyword evidence="11" id="KW-1185">Reference proteome</keyword>
<dbReference type="InterPro" id="IPR038770">
    <property type="entry name" value="Na+/solute_symporter_sf"/>
</dbReference>
<feature type="transmembrane region" description="Helical" evidence="8">
    <location>
        <begin position="304"/>
        <end position="328"/>
    </location>
</feature>
<evidence type="ECO:0000313" key="11">
    <source>
        <dbReference type="Proteomes" id="UP001186944"/>
    </source>
</evidence>
<keyword evidence="6 8" id="KW-0472">Membrane</keyword>
<proteinExistence type="inferred from homology"/>
<keyword evidence="9" id="KW-0732">Signal</keyword>
<dbReference type="EMBL" id="VSWD01000012">
    <property type="protein sequence ID" value="KAK3085534.1"/>
    <property type="molecule type" value="Genomic_DNA"/>
</dbReference>
<keyword evidence="5 8" id="KW-1133">Transmembrane helix</keyword>
<feature type="transmembrane region" description="Helical" evidence="8">
    <location>
        <begin position="402"/>
        <end position="423"/>
    </location>
</feature>
<feature type="transmembrane region" description="Helical" evidence="8">
    <location>
        <begin position="176"/>
        <end position="197"/>
    </location>
</feature>
<name>A0AA88XYB7_PINIB</name>
<feature type="signal peptide" evidence="9">
    <location>
        <begin position="1"/>
        <end position="22"/>
    </location>
</feature>
<feature type="transmembrane region" description="Helical" evidence="8">
    <location>
        <begin position="136"/>
        <end position="155"/>
    </location>
</feature>
<dbReference type="Gene3D" id="1.20.1530.20">
    <property type="match status" value="1"/>
</dbReference>
<evidence type="ECO:0008006" key="12">
    <source>
        <dbReference type="Google" id="ProtNLM"/>
    </source>
</evidence>
<dbReference type="PANTHER" id="PTHR10361:SF28">
    <property type="entry name" value="P3 PROTEIN-RELATED"/>
    <property type="match status" value="1"/>
</dbReference>
<comment type="similarity">
    <text evidence="2">Belongs to the bile acid:sodium symporter (BASS) (TC 2.A.28) family.</text>
</comment>
<dbReference type="GO" id="GO:0015293">
    <property type="term" value="F:symporter activity"/>
    <property type="evidence" value="ECO:0007669"/>
    <property type="project" value="UniProtKB-KW"/>
</dbReference>
<dbReference type="Pfam" id="PF01758">
    <property type="entry name" value="SBF"/>
    <property type="match status" value="1"/>
</dbReference>
<dbReference type="Proteomes" id="UP001186944">
    <property type="component" value="Unassembled WGS sequence"/>
</dbReference>
<evidence type="ECO:0000256" key="7">
    <source>
        <dbReference type="SAM" id="MobiDB-lite"/>
    </source>
</evidence>
<feature type="region of interest" description="Disordered" evidence="7">
    <location>
        <begin position="456"/>
        <end position="488"/>
    </location>
</feature>
<accession>A0AA88XYB7</accession>